<feature type="compositionally biased region" description="Gly residues" evidence="1">
    <location>
        <begin position="138"/>
        <end position="148"/>
    </location>
</feature>
<name>A0A2T2NEB0_CORCC</name>
<sequence>SNPHHQNARNTIRHYGLPRSTRSPQPPSLRQPHPQQRTPPRQRPRTLTTPTTQQQHSSNHHHHRRRARHRRGCGKRLQLPFRDHSCGGRGEGGHELVFLGRPFRRRSLHFRTSFAAAHIPPREGGTTASRSFLRGSGWGGGSGGGFGDAGREQAGRRGSREGFGDLSLGVGFRAAGRVDRCR</sequence>
<feature type="region of interest" description="Disordered" evidence="1">
    <location>
        <begin position="1"/>
        <end position="73"/>
    </location>
</feature>
<dbReference type="Proteomes" id="UP000240883">
    <property type="component" value="Unassembled WGS sequence"/>
</dbReference>
<evidence type="ECO:0000313" key="3">
    <source>
        <dbReference type="Proteomes" id="UP000240883"/>
    </source>
</evidence>
<keyword evidence="3" id="KW-1185">Reference proteome</keyword>
<reference evidence="2 3" key="1">
    <citation type="journal article" date="2018" name="Front. Microbiol.">
        <title>Genome-Wide Analysis of Corynespora cassiicola Leaf Fall Disease Putative Effectors.</title>
        <authorList>
            <person name="Lopez D."/>
            <person name="Ribeiro S."/>
            <person name="Label P."/>
            <person name="Fumanal B."/>
            <person name="Venisse J.S."/>
            <person name="Kohler A."/>
            <person name="de Oliveira R.R."/>
            <person name="Labutti K."/>
            <person name="Lipzen A."/>
            <person name="Lail K."/>
            <person name="Bauer D."/>
            <person name="Ohm R.A."/>
            <person name="Barry K.W."/>
            <person name="Spatafora J."/>
            <person name="Grigoriev I.V."/>
            <person name="Martin F.M."/>
            <person name="Pujade-Renaud V."/>
        </authorList>
    </citation>
    <scope>NUCLEOTIDE SEQUENCE [LARGE SCALE GENOMIC DNA]</scope>
    <source>
        <strain evidence="2 3">Philippines</strain>
    </source>
</reference>
<feature type="compositionally biased region" description="Polar residues" evidence="1">
    <location>
        <begin position="1"/>
        <end position="10"/>
    </location>
</feature>
<dbReference type="EMBL" id="KZ678139">
    <property type="protein sequence ID" value="PSN63719.1"/>
    <property type="molecule type" value="Genomic_DNA"/>
</dbReference>
<feature type="region of interest" description="Disordered" evidence="1">
    <location>
        <begin position="138"/>
        <end position="165"/>
    </location>
</feature>
<gene>
    <name evidence="2" type="ORF">BS50DRAFT_647471</name>
</gene>
<proteinExistence type="predicted"/>
<protein>
    <submittedName>
        <fullName evidence="2">Uncharacterized protein</fullName>
    </submittedName>
</protein>
<accession>A0A2T2NEB0</accession>
<feature type="compositionally biased region" description="Basic and acidic residues" evidence="1">
    <location>
        <begin position="149"/>
        <end position="163"/>
    </location>
</feature>
<feature type="non-terminal residue" evidence="2">
    <location>
        <position position="1"/>
    </location>
</feature>
<evidence type="ECO:0000256" key="1">
    <source>
        <dbReference type="SAM" id="MobiDB-lite"/>
    </source>
</evidence>
<dbReference type="AlphaFoldDB" id="A0A2T2NEB0"/>
<feature type="compositionally biased region" description="Low complexity" evidence="1">
    <location>
        <begin position="30"/>
        <end position="57"/>
    </location>
</feature>
<feature type="compositionally biased region" description="Basic residues" evidence="1">
    <location>
        <begin position="58"/>
        <end position="73"/>
    </location>
</feature>
<organism evidence="2 3">
    <name type="scientific">Corynespora cassiicola Philippines</name>
    <dbReference type="NCBI Taxonomy" id="1448308"/>
    <lineage>
        <taxon>Eukaryota</taxon>
        <taxon>Fungi</taxon>
        <taxon>Dikarya</taxon>
        <taxon>Ascomycota</taxon>
        <taxon>Pezizomycotina</taxon>
        <taxon>Dothideomycetes</taxon>
        <taxon>Pleosporomycetidae</taxon>
        <taxon>Pleosporales</taxon>
        <taxon>Corynesporascaceae</taxon>
        <taxon>Corynespora</taxon>
    </lineage>
</organism>
<evidence type="ECO:0000313" key="2">
    <source>
        <dbReference type="EMBL" id="PSN63719.1"/>
    </source>
</evidence>